<feature type="transmembrane region" description="Helical" evidence="5">
    <location>
        <begin position="155"/>
        <end position="177"/>
    </location>
</feature>
<organism evidence="7">
    <name type="scientific">marine sediment metagenome</name>
    <dbReference type="NCBI Taxonomy" id="412755"/>
    <lineage>
        <taxon>unclassified sequences</taxon>
        <taxon>metagenomes</taxon>
        <taxon>ecological metagenomes</taxon>
    </lineage>
</organism>
<keyword evidence="2 5" id="KW-0812">Transmembrane</keyword>
<feature type="domain" description="NADH:quinone oxidoreductase/Mrp antiporter transmembrane" evidence="6">
    <location>
        <begin position="120"/>
        <end position="414"/>
    </location>
</feature>
<protein>
    <recommendedName>
        <fullName evidence="6">NADH:quinone oxidoreductase/Mrp antiporter transmembrane domain-containing protein</fullName>
    </recommendedName>
</protein>
<proteinExistence type="inferred from homology"/>
<dbReference type="GO" id="GO:0008137">
    <property type="term" value="F:NADH dehydrogenase (ubiquinone) activity"/>
    <property type="evidence" value="ECO:0007669"/>
    <property type="project" value="InterPro"/>
</dbReference>
<keyword evidence="4 5" id="KW-0472">Membrane</keyword>
<feature type="transmembrane region" description="Helical" evidence="5">
    <location>
        <begin position="6"/>
        <end position="27"/>
    </location>
</feature>
<gene>
    <name evidence="7" type="ORF">LCGC14_0967320</name>
</gene>
<name>A0A0F9NH66_9ZZZZ</name>
<feature type="transmembrane region" description="Helical" evidence="5">
    <location>
        <begin position="321"/>
        <end position="342"/>
    </location>
</feature>
<dbReference type="NCBIfam" id="TIGR01770">
    <property type="entry name" value="NDH_I_N"/>
    <property type="match status" value="1"/>
</dbReference>
<comment type="caution">
    <text evidence="7">The sequence shown here is derived from an EMBL/GenBank/DDBJ whole genome shotgun (WGS) entry which is preliminary data.</text>
</comment>
<dbReference type="PANTHER" id="PTHR22773">
    <property type="entry name" value="NADH DEHYDROGENASE"/>
    <property type="match status" value="1"/>
</dbReference>
<evidence type="ECO:0000256" key="5">
    <source>
        <dbReference type="SAM" id="Phobius"/>
    </source>
</evidence>
<evidence type="ECO:0000256" key="4">
    <source>
        <dbReference type="ARBA" id="ARBA00023136"/>
    </source>
</evidence>
<dbReference type="PRINTS" id="PR01434">
    <property type="entry name" value="NADHDHGNASE5"/>
</dbReference>
<feature type="transmembrane region" description="Helical" evidence="5">
    <location>
        <begin position="297"/>
        <end position="315"/>
    </location>
</feature>
<comment type="subcellular location">
    <subcellularLocation>
        <location evidence="1">Membrane</location>
        <topology evidence="1">Multi-pass membrane protein</topology>
    </subcellularLocation>
</comment>
<feature type="transmembrane region" description="Helical" evidence="5">
    <location>
        <begin position="400"/>
        <end position="419"/>
    </location>
</feature>
<dbReference type="HAMAP" id="MF_00445">
    <property type="entry name" value="NDH1_NuoN_1"/>
    <property type="match status" value="1"/>
</dbReference>
<dbReference type="EMBL" id="LAZR01003537">
    <property type="protein sequence ID" value="KKN17284.1"/>
    <property type="molecule type" value="Genomic_DNA"/>
</dbReference>
<evidence type="ECO:0000256" key="3">
    <source>
        <dbReference type="ARBA" id="ARBA00022989"/>
    </source>
</evidence>
<feature type="transmembrane region" description="Helical" evidence="5">
    <location>
        <begin position="34"/>
        <end position="54"/>
    </location>
</feature>
<dbReference type="InterPro" id="IPR001750">
    <property type="entry name" value="ND/Mrp_TM"/>
</dbReference>
<keyword evidence="3 5" id="KW-1133">Transmembrane helix</keyword>
<feature type="transmembrane region" description="Helical" evidence="5">
    <location>
        <begin position="124"/>
        <end position="143"/>
    </location>
</feature>
<feature type="transmembrane region" description="Helical" evidence="5">
    <location>
        <begin position="362"/>
        <end position="380"/>
    </location>
</feature>
<reference evidence="7" key="1">
    <citation type="journal article" date="2015" name="Nature">
        <title>Complex archaea that bridge the gap between prokaryotes and eukaryotes.</title>
        <authorList>
            <person name="Spang A."/>
            <person name="Saw J.H."/>
            <person name="Jorgensen S.L."/>
            <person name="Zaremba-Niedzwiedzka K."/>
            <person name="Martijn J."/>
            <person name="Lind A.E."/>
            <person name="van Eijk R."/>
            <person name="Schleper C."/>
            <person name="Guy L."/>
            <person name="Ettema T.J."/>
        </authorList>
    </citation>
    <scope>NUCLEOTIDE SEQUENCE</scope>
</reference>
<feature type="transmembrane region" description="Helical" evidence="5">
    <location>
        <begin position="236"/>
        <end position="257"/>
    </location>
</feature>
<feature type="transmembrane region" description="Helical" evidence="5">
    <location>
        <begin position="269"/>
        <end position="288"/>
    </location>
</feature>
<evidence type="ECO:0000313" key="7">
    <source>
        <dbReference type="EMBL" id="KKN17284.1"/>
    </source>
</evidence>
<dbReference type="AlphaFoldDB" id="A0A0F9NH66"/>
<dbReference type="InterPro" id="IPR010096">
    <property type="entry name" value="NADH-Q_OxRdtase_suN/2"/>
</dbReference>
<feature type="transmembrane region" description="Helical" evidence="5">
    <location>
        <begin position="66"/>
        <end position="88"/>
    </location>
</feature>
<evidence type="ECO:0000256" key="1">
    <source>
        <dbReference type="ARBA" id="ARBA00004141"/>
    </source>
</evidence>
<dbReference type="Pfam" id="PF00361">
    <property type="entry name" value="Proton_antipo_M"/>
    <property type="match status" value="1"/>
</dbReference>
<feature type="transmembrane region" description="Helical" evidence="5">
    <location>
        <begin position="100"/>
        <end position="118"/>
    </location>
</feature>
<evidence type="ECO:0000259" key="6">
    <source>
        <dbReference type="Pfam" id="PF00361"/>
    </source>
</evidence>
<feature type="transmembrane region" description="Helical" evidence="5">
    <location>
        <begin position="440"/>
        <end position="460"/>
    </location>
</feature>
<sequence>MNSFFALSPLLIIVLASLLVLLLDVFLKKENKNYLAYISLISLVICGFICIKFWNKNYSYFNGNLLLDNLSLFFIFILALATGFVILLSMKYISFQDVNYGEFYALLLLALSGVAIMLSSSDLLIIFLGLEVLSICSYALAGLKRKDEKSSEAAIKYFLLGSFATAFLVYGLALLYGSSNSTNISSIINFFITESDLSTMALIGLGLVIIGFGFKIAVVPFHMWTPDVYQGAPTPITAFFSVVPKAVGFIVFLRIFTPYWKNALNTQPIFWILWVICVLTMVVGNLMALRQTNLKRILAYSSIAHAGYLLIAILARDNSSLVFYLTVYLFMNIGAFAAVIALSRKGKEYLELEDYAGVGFKYPWIGVTFSIFLLSLAGFPPTGGFLAKFYIFSTAVRQDLLPLVIIAVLASLISVFYYLRIIVYMYMKEPAREIEIAIENPALFLVLFFCLYGVLQLGLYPRNILVLINQAISSFF</sequence>
<feature type="transmembrane region" description="Helical" evidence="5">
    <location>
        <begin position="197"/>
        <end position="224"/>
    </location>
</feature>
<dbReference type="GO" id="GO:0016020">
    <property type="term" value="C:membrane"/>
    <property type="evidence" value="ECO:0007669"/>
    <property type="project" value="UniProtKB-SubCell"/>
</dbReference>
<accession>A0A0F9NH66</accession>
<dbReference type="GO" id="GO:0042773">
    <property type="term" value="P:ATP synthesis coupled electron transport"/>
    <property type="evidence" value="ECO:0007669"/>
    <property type="project" value="InterPro"/>
</dbReference>
<evidence type="ECO:0000256" key="2">
    <source>
        <dbReference type="ARBA" id="ARBA00022692"/>
    </source>
</evidence>